<protein>
    <submittedName>
        <fullName evidence="1">Uncharacterized protein</fullName>
    </submittedName>
</protein>
<comment type="caution">
    <text evidence="1">The sequence shown here is derived from an EMBL/GenBank/DDBJ whole genome shotgun (WGS) entry which is preliminary data.</text>
</comment>
<organism evidence="1 2">
    <name type="scientific">Nocardioides jiangsuensis</name>
    <dbReference type="NCBI Taxonomy" id="2866161"/>
    <lineage>
        <taxon>Bacteria</taxon>
        <taxon>Bacillati</taxon>
        <taxon>Actinomycetota</taxon>
        <taxon>Actinomycetes</taxon>
        <taxon>Propionibacteriales</taxon>
        <taxon>Nocardioidaceae</taxon>
        <taxon>Nocardioides</taxon>
    </lineage>
</organism>
<gene>
    <name evidence="1" type="ORF">K1X13_16665</name>
</gene>
<sequence length="184" mass="19091">MEHGDEDGLLAMVFEDLEQQAEGLALAERDAELADRSRAEYAQVTLAARVHASLGRPVLLELLGAGPVRGTLARAGTDWCLVADDCGPGAPEQEWLVRLGALRAAQGLSERAVAPEARPAVARLGFGSALRRLAEGGAELVLCHVDGSRSQAAVVRVGSDFVEVTAADGPALLTFAGLAAVSRA</sequence>
<proteinExistence type="predicted"/>
<name>A0ABS7RN32_9ACTN</name>
<dbReference type="EMBL" id="JAIEZQ010000003">
    <property type="protein sequence ID" value="MBY9076469.1"/>
    <property type="molecule type" value="Genomic_DNA"/>
</dbReference>
<dbReference type="RefSeq" id="WP_221026271.1">
    <property type="nucleotide sequence ID" value="NZ_JAIEZQ010000003.1"/>
</dbReference>
<evidence type="ECO:0000313" key="1">
    <source>
        <dbReference type="EMBL" id="MBY9076469.1"/>
    </source>
</evidence>
<reference evidence="1 2" key="1">
    <citation type="submission" date="2021-08" db="EMBL/GenBank/DDBJ databases">
        <title>Nocardioides bacterium WL0053 sp. nov., isolated from the sediment.</title>
        <authorList>
            <person name="Wang L."/>
            <person name="Zhang D."/>
            <person name="Zhang A."/>
        </authorList>
    </citation>
    <scope>NUCLEOTIDE SEQUENCE [LARGE SCALE GENOMIC DNA]</scope>
    <source>
        <strain evidence="1 2">WL0053</strain>
    </source>
</reference>
<accession>A0ABS7RN32</accession>
<keyword evidence="2" id="KW-1185">Reference proteome</keyword>
<dbReference type="Proteomes" id="UP000754710">
    <property type="component" value="Unassembled WGS sequence"/>
</dbReference>
<evidence type="ECO:0000313" key="2">
    <source>
        <dbReference type="Proteomes" id="UP000754710"/>
    </source>
</evidence>